<protein>
    <submittedName>
        <fullName evidence="1">Uncharacterized protein</fullName>
    </submittedName>
</protein>
<evidence type="ECO:0000313" key="2">
    <source>
        <dbReference type="Proteomes" id="UP001333818"/>
    </source>
</evidence>
<gene>
    <name evidence="1" type="ORF">V2H45_14280</name>
</gene>
<comment type="caution">
    <text evidence="1">The sequence shown here is derived from an EMBL/GenBank/DDBJ whole genome shotgun (WGS) entry which is preliminary data.</text>
</comment>
<organism evidence="1 2">
    <name type="scientific">Tumidithrix elongata BACA0141</name>
    <dbReference type="NCBI Taxonomy" id="2716417"/>
    <lineage>
        <taxon>Bacteria</taxon>
        <taxon>Bacillati</taxon>
        <taxon>Cyanobacteriota</taxon>
        <taxon>Cyanophyceae</taxon>
        <taxon>Pseudanabaenales</taxon>
        <taxon>Pseudanabaenaceae</taxon>
        <taxon>Tumidithrix</taxon>
        <taxon>Tumidithrix elongata</taxon>
    </lineage>
</organism>
<proteinExistence type="predicted"/>
<evidence type="ECO:0000313" key="1">
    <source>
        <dbReference type="EMBL" id="MEE3717905.1"/>
    </source>
</evidence>
<dbReference type="EMBL" id="JAZBJZ010000057">
    <property type="protein sequence ID" value="MEE3717905.1"/>
    <property type="molecule type" value="Genomic_DNA"/>
</dbReference>
<dbReference type="RefSeq" id="WP_330484335.1">
    <property type="nucleotide sequence ID" value="NZ_JAZBJZ010000057.1"/>
</dbReference>
<accession>A0AAW9PTH5</accession>
<sequence length="120" mass="13750">MQLEIIDQQLKLHLAVKERLAAVHIASTIAVPLPSITHVSTVEPKSNWNEIRAPGSFVPNFIKAGTYYTARGREFWYVTKSREGKFLTLDLKDEYYKRIVLAIDDHQAWCDRLQALIPSP</sequence>
<keyword evidence="2" id="KW-1185">Reference proteome</keyword>
<dbReference type="Proteomes" id="UP001333818">
    <property type="component" value="Unassembled WGS sequence"/>
</dbReference>
<name>A0AAW9PTH5_9CYAN</name>
<reference evidence="1" key="1">
    <citation type="submission" date="2024-01" db="EMBL/GenBank/DDBJ databases">
        <title>Bank of Algae and Cyanobacteria of the Azores (BACA) strain genomes.</title>
        <authorList>
            <person name="Luz R."/>
            <person name="Cordeiro R."/>
            <person name="Fonseca A."/>
            <person name="Goncalves V."/>
        </authorList>
    </citation>
    <scope>NUCLEOTIDE SEQUENCE</scope>
    <source>
        <strain evidence="1">BACA0141</strain>
    </source>
</reference>
<dbReference type="AlphaFoldDB" id="A0AAW9PTH5"/>